<dbReference type="OrthoDB" id="5979581at2759"/>
<dbReference type="GO" id="GO:0004674">
    <property type="term" value="F:protein serine/threonine kinase activity"/>
    <property type="evidence" value="ECO:0007669"/>
    <property type="project" value="UniProtKB-KW"/>
</dbReference>
<dbReference type="PANTHER" id="PTHR44167:SF18">
    <property type="entry name" value="PROTEIN KINASE DOMAIN-CONTAINING PROTEIN"/>
    <property type="match status" value="1"/>
</dbReference>
<dbReference type="AlphaFoldDB" id="A0A5J4V028"/>
<dbReference type="EMBL" id="SNRW01010596">
    <property type="protein sequence ID" value="KAA6376336.1"/>
    <property type="molecule type" value="Genomic_DNA"/>
</dbReference>
<dbReference type="SUPFAM" id="SSF56112">
    <property type="entry name" value="Protein kinase-like (PK-like)"/>
    <property type="match status" value="1"/>
</dbReference>
<dbReference type="InterPro" id="IPR017441">
    <property type="entry name" value="Protein_kinase_ATP_BS"/>
</dbReference>
<organism evidence="6 7">
    <name type="scientific">Streblomastix strix</name>
    <dbReference type="NCBI Taxonomy" id="222440"/>
    <lineage>
        <taxon>Eukaryota</taxon>
        <taxon>Metamonada</taxon>
        <taxon>Preaxostyla</taxon>
        <taxon>Oxymonadida</taxon>
        <taxon>Streblomastigidae</taxon>
        <taxon>Streblomastix</taxon>
    </lineage>
</organism>
<dbReference type="SMART" id="SM00220">
    <property type="entry name" value="S_TKc"/>
    <property type="match status" value="1"/>
</dbReference>
<accession>A0A5J4V028</accession>
<dbReference type="InterPro" id="IPR011009">
    <property type="entry name" value="Kinase-like_dom_sf"/>
</dbReference>
<evidence type="ECO:0000256" key="1">
    <source>
        <dbReference type="ARBA" id="ARBA00022741"/>
    </source>
</evidence>
<name>A0A5J4V028_9EUKA</name>
<keyword evidence="1 3" id="KW-0547">Nucleotide-binding</keyword>
<dbReference type="PANTHER" id="PTHR44167">
    <property type="entry name" value="OVARIAN-SPECIFIC SERINE/THREONINE-PROTEIN KINASE LOK-RELATED"/>
    <property type="match status" value="1"/>
</dbReference>
<dbReference type="CDD" id="cd14014">
    <property type="entry name" value="STKc_PknB_like"/>
    <property type="match status" value="1"/>
</dbReference>
<proteinExistence type="inferred from homology"/>
<sequence length="282" mass="32415">MKREKSEPTDSLLPQSECEEILRQLQLVPIRPLGQGAFGLVYLVYNRYYGIIVVKIVQKEKFNNANSCAILFPEYSNMKTLDLIAKHPQIPLPSFTLRALMKQILEGLRVFHSAGLVHRDVKCENILLHSPPDSGRVYAKISDFGFAKKEDSTNEQSQIAGTLPFMAPEIFKKPLNVTQKVDIYALGITFYKLITHKYLLHYKTYEEFKQHFNSPQFDIDPIEKAPEIKDNLLWDLLSQMLEFDPVKRLSAAQALQHPYFMSPEVLADISKEQKELAKLSEE</sequence>
<evidence type="ECO:0000256" key="3">
    <source>
        <dbReference type="PROSITE-ProRule" id="PRU10141"/>
    </source>
</evidence>
<keyword evidence="2 3" id="KW-0067">ATP-binding</keyword>
<dbReference type="GO" id="GO:0005634">
    <property type="term" value="C:nucleus"/>
    <property type="evidence" value="ECO:0007669"/>
    <property type="project" value="TreeGrafter"/>
</dbReference>
<keyword evidence="6" id="KW-0808">Transferase</keyword>
<evidence type="ECO:0000259" key="5">
    <source>
        <dbReference type="PROSITE" id="PS50011"/>
    </source>
</evidence>
<feature type="non-terminal residue" evidence="6">
    <location>
        <position position="282"/>
    </location>
</feature>
<dbReference type="PROSITE" id="PS00108">
    <property type="entry name" value="PROTEIN_KINASE_ST"/>
    <property type="match status" value="1"/>
</dbReference>
<evidence type="ECO:0000313" key="7">
    <source>
        <dbReference type="Proteomes" id="UP000324800"/>
    </source>
</evidence>
<dbReference type="Gene3D" id="1.10.510.10">
    <property type="entry name" value="Transferase(Phosphotransferase) domain 1"/>
    <property type="match status" value="1"/>
</dbReference>
<comment type="caution">
    <text evidence="6">The sequence shown here is derived from an EMBL/GenBank/DDBJ whole genome shotgun (WGS) entry which is preliminary data.</text>
</comment>
<feature type="domain" description="Protein kinase" evidence="5">
    <location>
        <begin position="1"/>
        <end position="260"/>
    </location>
</feature>
<comment type="similarity">
    <text evidence="4">Belongs to the protein kinase superfamily.</text>
</comment>
<dbReference type="Proteomes" id="UP000324800">
    <property type="component" value="Unassembled WGS sequence"/>
</dbReference>
<dbReference type="GO" id="GO:0005737">
    <property type="term" value="C:cytoplasm"/>
    <property type="evidence" value="ECO:0007669"/>
    <property type="project" value="TreeGrafter"/>
</dbReference>
<gene>
    <name evidence="6" type="ORF">EZS28_028136</name>
</gene>
<evidence type="ECO:0000256" key="4">
    <source>
        <dbReference type="RuleBase" id="RU000304"/>
    </source>
</evidence>
<reference evidence="6 7" key="1">
    <citation type="submission" date="2019-03" db="EMBL/GenBank/DDBJ databases">
        <title>Single cell metagenomics reveals metabolic interactions within the superorganism composed of flagellate Streblomastix strix and complex community of Bacteroidetes bacteria on its surface.</title>
        <authorList>
            <person name="Treitli S.C."/>
            <person name="Kolisko M."/>
            <person name="Husnik F."/>
            <person name="Keeling P."/>
            <person name="Hampl V."/>
        </authorList>
    </citation>
    <scope>NUCLEOTIDE SEQUENCE [LARGE SCALE GENOMIC DNA]</scope>
    <source>
        <strain evidence="6">ST1C</strain>
    </source>
</reference>
<dbReference type="Gene3D" id="3.30.200.20">
    <property type="entry name" value="Phosphorylase Kinase, domain 1"/>
    <property type="match status" value="1"/>
</dbReference>
<dbReference type="GO" id="GO:0044773">
    <property type="term" value="P:mitotic DNA damage checkpoint signaling"/>
    <property type="evidence" value="ECO:0007669"/>
    <property type="project" value="TreeGrafter"/>
</dbReference>
<keyword evidence="6" id="KW-0418">Kinase</keyword>
<dbReference type="GO" id="GO:0005524">
    <property type="term" value="F:ATP binding"/>
    <property type="evidence" value="ECO:0007669"/>
    <property type="project" value="UniProtKB-UniRule"/>
</dbReference>
<keyword evidence="4" id="KW-0723">Serine/threonine-protein kinase</keyword>
<dbReference type="InterPro" id="IPR008271">
    <property type="entry name" value="Ser/Thr_kinase_AS"/>
</dbReference>
<evidence type="ECO:0000256" key="2">
    <source>
        <dbReference type="ARBA" id="ARBA00022840"/>
    </source>
</evidence>
<evidence type="ECO:0000313" key="6">
    <source>
        <dbReference type="EMBL" id="KAA6376336.1"/>
    </source>
</evidence>
<feature type="binding site" evidence="3">
    <location>
        <position position="55"/>
    </location>
    <ligand>
        <name>ATP</name>
        <dbReference type="ChEBI" id="CHEBI:30616"/>
    </ligand>
</feature>
<protein>
    <submittedName>
        <fullName evidence="6">Putative Serine/Threonine kinase domain protein</fullName>
    </submittedName>
</protein>
<dbReference type="Pfam" id="PF00069">
    <property type="entry name" value="Pkinase"/>
    <property type="match status" value="1"/>
</dbReference>
<dbReference type="InterPro" id="IPR000719">
    <property type="entry name" value="Prot_kinase_dom"/>
</dbReference>
<dbReference type="PROSITE" id="PS00107">
    <property type="entry name" value="PROTEIN_KINASE_ATP"/>
    <property type="match status" value="1"/>
</dbReference>
<dbReference type="PROSITE" id="PS50011">
    <property type="entry name" value="PROTEIN_KINASE_DOM"/>
    <property type="match status" value="1"/>
</dbReference>